<keyword evidence="3" id="KW-1185">Reference proteome</keyword>
<evidence type="ECO:0000313" key="3">
    <source>
        <dbReference type="Proteomes" id="UP001201844"/>
    </source>
</evidence>
<sequence>MFKYLLLTASLNLAVVPAHAQDPAGVQGIWSGQGEGDLTVDLKHLQDDIYKISIETTVAMEGDLPGCGGGVGGEVKLDKTGGNFFVENESYDPDSSIPGLKERYCEIGLTFTEGRKLLLEERSGCIGYHGASCGFSGELLHDDAGL</sequence>
<name>A0ABT0CQ60_9HYPH</name>
<reference evidence="2 3" key="1">
    <citation type="submission" date="2022-02" db="EMBL/GenBank/DDBJ databases">
        <title>Shinella B3.7 sp. nov., isolated from Sediment (Zhairuo Island).</title>
        <authorList>
            <person name="Chen G."/>
        </authorList>
    </citation>
    <scope>NUCLEOTIDE SEQUENCE [LARGE SCALE GENOMIC DNA]</scope>
    <source>
        <strain evidence="2 3">B3.7</strain>
        <plasmid evidence="2">unnamed</plasmid>
    </source>
</reference>
<evidence type="ECO:0008006" key="4">
    <source>
        <dbReference type="Google" id="ProtNLM"/>
    </source>
</evidence>
<evidence type="ECO:0000256" key="1">
    <source>
        <dbReference type="SAM" id="SignalP"/>
    </source>
</evidence>
<gene>
    <name evidence="2" type="ORF">MKI86_16530</name>
</gene>
<comment type="caution">
    <text evidence="2">The sequence shown here is derived from an EMBL/GenBank/DDBJ whole genome shotgun (WGS) entry which is preliminary data.</text>
</comment>
<dbReference type="EMBL" id="JAKVIN010000007">
    <property type="protein sequence ID" value="MCJ8150757.1"/>
    <property type="molecule type" value="Genomic_DNA"/>
</dbReference>
<proteinExistence type="predicted"/>
<keyword evidence="2" id="KW-0614">Plasmid</keyword>
<protein>
    <recommendedName>
        <fullName evidence="4">DUF3617 family protein</fullName>
    </recommendedName>
</protein>
<dbReference type="RefSeq" id="WP_241602680.1">
    <property type="nucleotide sequence ID" value="NZ_JAKVIN010000007.1"/>
</dbReference>
<geneLocation type="plasmid" evidence="2">
    <name>unnamed</name>
</geneLocation>
<feature type="chain" id="PRO_5046427625" description="DUF3617 family protein" evidence="1">
    <location>
        <begin position="21"/>
        <end position="146"/>
    </location>
</feature>
<organism evidence="2 3">
    <name type="scientific">Shinella sedimenti</name>
    <dbReference type="NCBI Taxonomy" id="2919913"/>
    <lineage>
        <taxon>Bacteria</taxon>
        <taxon>Pseudomonadati</taxon>
        <taxon>Pseudomonadota</taxon>
        <taxon>Alphaproteobacteria</taxon>
        <taxon>Hyphomicrobiales</taxon>
        <taxon>Rhizobiaceae</taxon>
        <taxon>Shinella</taxon>
    </lineage>
</organism>
<feature type="signal peptide" evidence="1">
    <location>
        <begin position="1"/>
        <end position="20"/>
    </location>
</feature>
<evidence type="ECO:0000313" key="2">
    <source>
        <dbReference type="EMBL" id="MCJ8150757.1"/>
    </source>
</evidence>
<dbReference type="Proteomes" id="UP001201844">
    <property type="component" value="Unassembled WGS sequence"/>
</dbReference>
<accession>A0ABT0CQ60</accession>
<keyword evidence="1" id="KW-0732">Signal</keyword>